<evidence type="ECO:0000256" key="2">
    <source>
        <dbReference type="ARBA" id="ARBA00022737"/>
    </source>
</evidence>
<dbReference type="GO" id="GO:0031145">
    <property type="term" value="P:anaphase-promoting complex-dependent catabolic process"/>
    <property type="evidence" value="ECO:0007669"/>
    <property type="project" value="TreeGrafter"/>
</dbReference>
<dbReference type="EMBL" id="MU827815">
    <property type="protein sequence ID" value="KAJ7323402.1"/>
    <property type="molecule type" value="Genomic_DNA"/>
</dbReference>
<name>A0A9W9Y8B6_9CNID</name>
<dbReference type="PANTHER" id="PTHR19918">
    <property type="entry name" value="CELL DIVISION CYCLE 20 CDC20 FIZZY -RELATED"/>
    <property type="match status" value="1"/>
</dbReference>
<evidence type="ECO:0000313" key="6">
    <source>
        <dbReference type="Proteomes" id="UP001163046"/>
    </source>
</evidence>
<dbReference type="OrthoDB" id="5977670at2759"/>
<dbReference type="Gene3D" id="2.130.10.10">
    <property type="entry name" value="YVTN repeat-like/Quinoprotein amine dehydrogenase"/>
    <property type="match status" value="1"/>
</dbReference>
<feature type="region of interest" description="Disordered" evidence="4">
    <location>
        <begin position="80"/>
        <end position="123"/>
    </location>
</feature>
<organism evidence="5 6">
    <name type="scientific">Desmophyllum pertusum</name>
    <dbReference type="NCBI Taxonomy" id="174260"/>
    <lineage>
        <taxon>Eukaryota</taxon>
        <taxon>Metazoa</taxon>
        <taxon>Cnidaria</taxon>
        <taxon>Anthozoa</taxon>
        <taxon>Hexacorallia</taxon>
        <taxon>Scleractinia</taxon>
        <taxon>Caryophylliina</taxon>
        <taxon>Caryophylliidae</taxon>
        <taxon>Desmophyllum</taxon>
    </lineage>
</organism>
<keyword evidence="6" id="KW-1185">Reference proteome</keyword>
<dbReference type="GO" id="GO:1905786">
    <property type="term" value="P:positive regulation of anaphase-promoting complex-dependent catabolic process"/>
    <property type="evidence" value="ECO:0007669"/>
    <property type="project" value="TreeGrafter"/>
</dbReference>
<comment type="caution">
    <text evidence="5">The sequence shown here is derived from an EMBL/GenBank/DDBJ whole genome shotgun (WGS) entry which is preliminary data.</text>
</comment>
<keyword evidence="2" id="KW-0677">Repeat</keyword>
<dbReference type="InterPro" id="IPR015943">
    <property type="entry name" value="WD40/YVTN_repeat-like_dom_sf"/>
</dbReference>
<evidence type="ECO:0000313" key="5">
    <source>
        <dbReference type="EMBL" id="KAJ7323402.1"/>
    </source>
</evidence>
<accession>A0A9W9Y8B6</accession>
<protein>
    <submittedName>
        <fullName evidence="5">Fizzy- protein</fullName>
    </submittedName>
</protein>
<keyword evidence="1" id="KW-0853">WD repeat</keyword>
<sequence>MALVSVSSKCFNAVETALAAVKSGDICSSMVTLKSIKQDGLLLQREASVLLIRLQQAVWEHQQKEEGLTRQMNELYHDQMQHEKRKTELETKKSSLTNEKERSDRSKQEASRRYREAEKKKRDAQEKRDELEKYWWVPVYGTILAVRELVEENGKKANAAYREMERYERDIQSADDDIAWANSGISEVSHPFQTSSRTVRCREEHKGDIGKVENLKRRRDECHENLGDVKFRVAFIMQAETFWNEVDALTKAATVKTEQLQRIVALASAKQNTTTILKSKGIQIKTRSFKECWMEVTEMITSEDNNLILYGEPCLSGVRHFSSPHLSPVSSPNRDKYGDRGMAYQCLLKNELLGAGIEDLKEVPHEERRALSSNSNHIHSIFQSETHYDRQESLQEKISKIPFKVLDAPELQDDFYLNLVDWSGQNILSVGLGTCVLSMECMYQSGYKTL</sequence>
<dbReference type="GO" id="GO:0005680">
    <property type="term" value="C:anaphase-promoting complex"/>
    <property type="evidence" value="ECO:0007669"/>
    <property type="project" value="TreeGrafter"/>
</dbReference>
<dbReference type="AlphaFoldDB" id="A0A9W9Y8B6"/>
<reference evidence="5" key="1">
    <citation type="submission" date="2023-01" db="EMBL/GenBank/DDBJ databases">
        <title>Genome assembly of the deep-sea coral Lophelia pertusa.</title>
        <authorList>
            <person name="Herrera S."/>
            <person name="Cordes E."/>
        </authorList>
    </citation>
    <scope>NUCLEOTIDE SEQUENCE</scope>
    <source>
        <strain evidence="5">USNM1676648</strain>
        <tissue evidence="5">Polyp</tissue>
    </source>
</reference>
<proteinExistence type="predicted"/>
<dbReference type="Proteomes" id="UP001163046">
    <property type="component" value="Unassembled WGS sequence"/>
</dbReference>
<dbReference type="InterPro" id="IPR033010">
    <property type="entry name" value="Cdc20/Fizzy"/>
</dbReference>
<evidence type="ECO:0000256" key="4">
    <source>
        <dbReference type="SAM" id="MobiDB-lite"/>
    </source>
</evidence>
<gene>
    <name evidence="5" type="primary">FZR1</name>
    <name evidence="5" type="ORF">OS493_031877</name>
</gene>
<dbReference type="GO" id="GO:0010997">
    <property type="term" value="F:anaphase-promoting complex binding"/>
    <property type="evidence" value="ECO:0007669"/>
    <property type="project" value="InterPro"/>
</dbReference>
<evidence type="ECO:0000256" key="3">
    <source>
        <dbReference type="ARBA" id="ARBA00023306"/>
    </source>
</evidence>
<dbReference type="PANTHER" id="PTHR19918:SF1">
    <property type="entry name" value="FIZZY-RELATED PROTEIN HOMOLOG"/>
    <property type="match status" value="1"/>
</dbReference>
<keyword evidence="3" id="KW-0131">Cell cycle</keyword>
<dbReference type="GO" id="GO:1990757">
    <property type="term" value="F:ubiquitin ligase activator activity"/>
    <property type="evidence" value="ECO:0007669"/>
    <property type="project" value="TreeGrafter"/>
</dbReference>
<evidence type="ECO:0000256" key="1">
    <source>
        <dbReference type="ARBA" id="ARBA00022574"/>
    </source>
</evidence>